<dbReference type="PRINTS" id="PR00747">
    <property type="entry name" value="GLYHDRLASE47"/>
</dbReference>
<dbReference type="InterPro" id="IPR036026">
    <property type="entry name" value="Seven-hairpin_glycosidases"/>
</dbReference>
<dbReference type="OrthoDB" id="8118055at2759"/>
<evidence type="ECO:0000313" key="12">
    <source>
        <dbReference type="EMBL" id="PJF18921.1"/>
    </source>
</evidence>
<dbReference type="PANTHER" id="PTHR11742:SF55">
    <property type="entry name" value="ENDOPLASMIC RETICULUM MANNOSYL-OLIGOSACCHARIDE 1,2-ALPHA-MANNOSIDASE"/>
    <property type="match status" value="1"/>
</dbReference>
<reference evidence="12 13" key="1">
    <citation type="submission" date="2016-10" db="EMBL/GenBank/DDBJ databases">
        <title>The genome of Paramicrosporidium saccamoebae is the missing link in understanding Cryptomycota and Microsporidia evolution.</title>
        <authorList>
            <person name="Quandt C.A."/>
            <person name="Beaudet D."/>
            <person name="Corsaro D."/>
            <person name="Michel R."/>
            <person name="Corradi N."/>
            <person name="James T."/>
        </authorList>
    </citation>
    <scope>NUCLEOTIDE SEQUENCE [LARGE SCALE GENOMIC DNA]</scope>
    <source>
        <strain evidence="12 13">KSL3</strain>
    </source>
</reference>
<dbReference type="InterPro" id="IPR050749">
    <property type="entry name" value="Glycosyl_Hydrolase_47"/>
</dbReference>
<feature type="disulfide bond" evidence="10">
    <location>
        <begin position="44"/>
        <end position="73"/>
    </location>
</feature>
<comment type="similarity">
    <text evidence="3 11">Belongs to the glycosyl hydrolase 47 family.</text>
</comment>
<evidence type="ECO:0000256" key="2">
    <source>
        <dbReference type="ARBA" id="ARBA00004922"/>
    </source>
</evidence>
<organism evidence="12 13">
    <name type="scientific">Paramicrosporidium saccamoebae</name>
    <dbReference type="NCBI Taxonomy" id="1246581"/>
    <lineage>
        <taxon>Eukaryota</taxon>
        <taxon>Fungi</taxon>
        <taxon>Fungi incertae sedis</taxon>
        <taxon>Cryptomycota</taxon>
        <taxon>Cryptomycota incertae sedis</taxon>
        <taxon>Paramicrosporidium</taxon>
    </lineage>
</organism>
<dbReference type="InterPro" id="IPR012341">
    <property type="entry name" value="6hp_glycosidase-like_sf"/>
</dbReference>
<evidence type="ECO:0000256" key="7">
    <source>
        <dbReference type="ARBA" id="ARBA00023157"/>
    </source>
</evidence>
<evidence type="ECO:0000256" key="5">
    <source>
        <dbReference type="ARBA" id="ARBA00022801"/>
    </source>
</evidence>
<keyword evidence="11" id="KW-0326">Glycosidase</keyword>
<dbReference type="GO" id="GO:0004571">
    <property type="term" value="F:mannosyl-oligosaccharide 1,2-alpha-mannosidase activity"/>
    <property type="evidence" value="ECO:0007669"/>
    <property type="project" value="UniProtKB-EC"/>
</dbReference>
<dbReference type="AlphaFoldDB" id="A0A2H9TMB8"/>
<dbReference type="GO" id="GO:0005975">
    <property type="term" value="P:carbohydrate metabolic process"/>
    <property type="evidence" value="ECO:0007669"/>
    <property type="project" value="InterPro"/>
</dbReference>
<dbReference type="SUPFAM" id="SSF48225">
    <property type="entry name" value="Seven-hairpin glycosidases"/>
    <property type="match status" value="1"/>
</dbReference>
<dbReference type="GO" id="GO:0005783">
    <property type="term" value="C:endoplasmic reticulum"/>
    <property type="evidence" value="ECO:0007669"/>
    <property type="project" value="TreeGrafter"/>
</dbReference>
<evidence type="ECO:0000256" key="1">
    <source>
        <dbReference type="ARBA" id="ARBA00001913"/>
    </source>
</evidence>
<accession>A0A2H9TMB8</accession>
<dbReference type="STRING" id="1246581.A0A2H9TMB8"/>
<comment type="catalytic activity">
    <reaction evidence="8">
        <text>N(4)-(alpha-D-Man-(1-&gt;2)-alpha-D-Man-(1-&gt;2)-alpha-D-Man-(1-&gt;3)-[alpha-D-Man-(1-&gt;3)-[alpha-D-Man-(1-&gt;2)-alpha-D-Man-(1-&gt;6)]-alpha-D-Man-(1-&gt;6)]-beta-D-Man-(1-&gt;4)-beta-D-GlcNAc-(1-&gt;4)-beta-D-GlcNAc)-L-asparaginyl-[protein] (N-glucan mannose isomer 8A1,2,3B1,3) + 3 H2O = N(4)-(alpha-D-Man-(1-&gt;3)-[alpha-D-Man-(1-&gt;3)-[alpha-D-Man-(1-&gt;6)]-alpha-D-Man-(1-&gt;6)]-beta-D-Man-(1-&gt;4)-beta-D-GlcNAc-(1-&gt;4)-beta-D-GlcNAc)-L-asparaginyl-[protein] (N-glucan mannose isomer 5A1,2) + 3 beta-D-mannose</text>
        <dbReference type="Rhea" id="RHEA:56028"/>
        <dbReference type="Rhea" id="RHEA-COMP:14358"/>
        <dbReference type="Rhea" id="RHEA-COMP:14367"/>
        <dbReference type="ChEBI" id="CHEBI:15377"/>
        <dbReference type="ChEBI" id="CHEBI:28563"/>
        <dbReference type="ChEBI" id="CHEBI:59087"/>
        <dbReference type="ChEBI" id="CHEBI:60628"/>
        <dbReference type="EC" id="3.2.1.113"/>
    </reaction>
</comment>
<evidence type="ECO:0000256" key="10">
    <source>
        <dbReference type="PIRSR" id="PIRSR601382-3"/>
    </source>
</evidence>
<dbReference type="GO" id="GO:0036503">
    <property type="term" value="P:ERAD pathway"/>
    <property type="evidence" value="ECO:0007669"/>
    <property type="project" value="UniProtKB-ARBA"/>
</dbReference>
<dbReference type="Gene3D" id="1.50.10.10">
    <property type="match status" value="1"/>
</dbReference>
<comment type="caution">
    <text evidence="12">The sequence shown here is derived from an EMBL/GenBank/DDBJ whole genome shotgun (WGS) entry which is preliminary data.</text>
</comment>
<evidence type="ECO:0000256" key="9">
    <source>
        <dbReference type="ARBA" id="ARBA00048605"/>
    </source>
</evidence>
<proteinExistence type="inferred from homology"/>
<evidence type="ECO:0000256" key="6">
    <source>
        <dbReference type="ARBA" id="ARBA00022837"/>
    </source>
</evidence>
<dbReference type="PANTHER" id="PTHR11742">
    <property type="entry name" value="MANNOSYL-OLIGOSACCHARIDE ALPHA-1,2-MANNOSIDASE-RELATED"/>
    <property type="match status" value="1"/>
</dbReference>
<comment type="cofactor">
    <cofactor evidence="1">
        <name>Ca(2+)</name>
        <dbReference type="ChEBI" id="CHEBI:29108"/>
    </cofactor>
</comment>
<keyword evidence="7 10" id="KW-1015">Disulfide bond</keyword>
<keyword evidence="13" id="KW-1185">Reference proteome</keyword>
<dbReference type="Proteomes" id="UP000240830">
    <property type="component" value="Unassembled WGS sequence"/>
</dbReference>
<dbReference type="EMBL" id="MTSL01000095">
    <property type="protein sequence ID" value="PJF18921.1"/>
    <property type="molecule type" value="Genomic_DNA"/>
</dbReference>
<evidence type="ECO:0000256" key="8">
    <source>
        <dbReference type="ARBA" id="ARBA00047669"/>
    </source>
</evidence>
<name>A0A2H9TMB8_9FUNG</name>
<gene>
    <name evidence="12" type="ORF">PSACC_01271</name>
</gene>
<keyword evidence="6" id="KW-0106">Calcium</keyword>
<keyword evidence="4" id="KW-0479">Metal-binding</keyword>
<evidence type="ECO:0000313" key="13">
    <source>
        <dbReference type="Proteomes" id="UP000240830"/>
    </source>
</evidence>
<keyword evidence="5 11" id="KW-0378">Hydrolase</keyword>
<sequence>MPRRVYKNTVKKIQKRLIKEVNGRHFIISRKGGEIVNQQDHSACMLPGLLALGAHDEHDLPTMELAGKLMESCYRMYSDQKSGLAPAIIATTGEPIDKNWRQGPEVMQSLFILWRVTKDPKYRRWGVEIAQAINRRTKVGTGGYAGVVDVTVFPPKLADRQDGMATIIRFFYLLCTTPEYLPLDEWVFSKEGHPFPINWKGTAYSKGITSQPE</sequence>
<evidence type="ECO:0000256" key="4">
    <source>
        <dbReference type="ARBA" id="ARBA00022723"/>
    </source>
</evidence>
<evidence type="ECO:0000256" key="3">
    <source>
        <dbReference type="ARBA" id="ARBA00007658"/>
    </source>
</evidence>
<protein>
    <recommendedName>
        <fullName evidence="11">alpha-1,2-Mannosidase</fullName>
        <ecNumber evidence="11">3.2.1.-</ecNumber>
    </recommendedName>
</protein>
<comment type="pathway">
    <text evidence="2">Protein modification; protein glycosylation.</text>
</comment>
<dbReference type="Pfam" id="PF01532">
    <property type="entry name" value="Glyco_hydro_47"/>
    <property type="match status" value="1"/>
</dbReference>
<dbReference type="EC" id="3.2.1.-" evidence="11"/>
<dbReference type="GO" id="GO:0016020">
    <property type="term" value="C:membrane"/>
    <property type="evidence" value="ECO:0007669"/>
    <property type="project" value="InterPro"/>
</dbReference>
<evidence type="ECO:0000256" key="11">
    <source>
        <dbReference type="RuleBase" id="RU361193"/>
    </source>
</evidence>
<comment type="catalytic activity">
    <reaction evidence="9">
        <text>N(4)-(alpha-D-Man-(1-&gt;2)-alpha-D-Man-(1-&gt;2)-alpha-D-Man-(1-&gt;3)-[alpha-D-Man-(1-&gt;2)-alpha-D-Man-(1-&gt;3)-[alpha-D-Man-(1-&gt;2)-alpha-D-Man-(1-&gt;6)]-alpha-D-Man-(1-&gt;6)]-beta-D-Man-(1-&gt;4)-beta-D-GlcNAc-(1-&gt;4)-beta-D-GlcNAc)-L-asparaginyl-[protein] (N-glucan mannose isomer 9A1,2,3B1,2,3) + 4 H2O = N(4)-(alpha-D-Man-(1-&gt;3)-[alpha-D-Man-(1-&gt;3)-[alpha-D-Man-(1-&gt;6)]-alpha-D-Man-(1-&gt;6)]-beta-D-Man-(1-&gt;4)-beta-D-GlcNAc-(1-&gt;4)-beta-D-GlcNAc)-L-asparaginyl-[protein] (N-glucan mannose isomer 5A1,2) + 4 beta-D-mannose</text>
        <dbReference type="Rhea" id="RHEA:56008"/>
        <dbReference type="Rhea" id="RHEA-COMP:14356"/>
        <dbReference type="Rhea" id="RHEA-COMP:14367"/>
        <dbReference type="ChEBI" id="CHEBI:15377"/>
        <dbReference type="ChEBI" id="CHEBI:28563"/>
        <dbReference type="ChEBI" id="CHEBI:59087"/>
        <dbReference type="ChEBI" id="CHEBI:139493"/>
        <dbReference type="EC" id="3.2.1.113"/>
    </reaction>
</comment>
<dbReference type="InterPro" id="IPR001382">
    <property type="entry name" value="Glyco_hydro_47"/>
</dbReference>
<dbReference type="GO" id="GO:0005509">
    <property type="term" value="F:calcium ion binding"/>
    <property type="evidence" value="ECO:0007669"/>
    <property type="project" value="InterPro"/>
</dbReference>